<reference evidence="1 2" key="1">
    <citation type="submission" date="2019-03" db="EMBL/GenBank/DDBJ databases">
        <title>Genomic Encyclopedia of Type Strains, Phase III (KMG-III): the genomes of soil and plant-associated and newly described type strains.</title>
        <authorList>
            <person name="Whitman W."/>
        </authorList>
    </citation>
    <scope>NUCLEOTIDE SEQUENCE [LARGE SCALE GENOMIC DNA]</scope>
    <source>
        <strain evidence="1 2">CECT 8976</strain>
    </source>
</reference>
<accession>A0A4R7AZM6</accession>
<dbReference type="Pfam" id="PF23876">
    <property type="entry name" value="DUF7230"/>
    <property type="match status" value="1"/>
</dbReference>
<sequence length="71" mass="8123">MSKKQQRTNPVAKFAQQFQRCSAFADRKKRQRQGYSKHKKAEVFILPPFILSTVRVLRAQTCGSLLKGVGQ</sequence>
<name>A0A4R7AZM6_9NEIS</name>
<dbReference type="Proteomes" id="UP000295611">
    <property type="component" value="Unassembled WGS sequence"/>
</dbReference>
<proteinExistence type="predicted"/>
<gene>
    <name evidence="1" type="ORF">DFP86_11299</name>
</gene>
<evidence type="ECO:0000313" key="1">
    <source>
        <dbReference type="EMBL" id="TDR73895.1"/>
    </source>
</evidence>
<dbReference type="AlphaFoldDB" id="A0A4R7AZM6"/>
<organism evidence="1 2">
    <name type="scientific">Paludibacterium purpuratum</name>
    <dbReference type="NCBI Taxonomy" id="1144873"/>
    <lineage>
        <taxon>Bacteria</taxon>
        <taxon>Pseudomonadati</taxon>
        <taxon>Pseudomonadota</taxon>
        <taxon>Betaproteobacteria</taxon>
        <taxon>Neisseriales</taxon>
        <taxon>Chromobacteriaceae</taxon>
        <taxon>Paludibacterium</taxon>
    </lineage>
</organism>
<comment type="caution">
    <text evidence="1">The sequence shown here is derived from an EMBL/GenBank/DDBJ whole genome shotgun (WGS) entry which is preliminary data.</text>
</comment>
<dbReference type="RefSeq" id="WP_133682560.1">
    <property type="nucleotide sequence ID" value="NZ_SNZP01000012.1"/>
</dbReference>
<evidence type="ECO:0000313" key="2">
    <source>
        <dbReference type="Proteomes" id="UP000295611"/>
    </source>
</evidence>
<dbReference type="EMBL" id="SNZP01000012">
    <property type="protein sequence ID" value="TDR73895.1"/>
    <property type="molecule type" value="Genomic_DNA"/>
</dbReference>
<keyword evidence="2" id="KW-1185">Reference proteome</keyword>
<protein>
    <submittedName>
        <fullName evidence="1">Uncharacterized protein</fullName>
    </submittedName>
</protein>
<dbReference type="InterPro" id="IPR055654">
    <property type="entry name" value="DUF7230"/>
</dbReference>